<reference evidence="3" key="1">
    <citation type="journal article" date="2023" name="Arch. Microbiol.">
        <title>Desulfoferula mesophilus gen. nov. sp. nov., a mesophilic sulfate-reducing bacterium isolated from a brackish lake sediment.</title>
        <authorList>
            <person name="Watanabe T."/>
            <person name="Yabe T."/>
            <person name="Tsuji J.M."/>
            <person name="Fukui M."/>
        </authorList>
    </citation>
    <scope>NUCLEOTIDE SEQUENCE [LARGE SCALE GENOMIC DNA]</scope>
    <source>
        <strain evidence="3">12FAK</strain>
    </source>
</reference>
<accession>A0AAU9ESU8</accession>
<sequence>MGHQAEGCSGEKGTDPSGAWQAAKNRLAGSRSFRGSPIDAKASMAQAVQSGRGGLPPRGAKPPEAAARELIFFRKPSAI</sequence>
<evidence type="ECO:0000313" key="2">
    <source>
        <dbReference type="EMBL" id="BEQ13656.1"/>
    </source>
</evidence>
<evidence type="ECO:0000313" key="3">
    <source>
        <dbReference type="Proteomes" id="UP001366166"/>
    </source>
</evidence>
<dbReference type="KEGG" id="dmp:FAK_07220"/>
<evidence type="ECO:0000256" key="1">
    <source>
        <dbReference type="SAM" id="MobiDB-lite"/>
    </source>
</evidence>
<proteinExistence type="predicted"/>
<protein>
    <submittedName>
        <fullName evidence="2">Uncharacterized protein</fullName>
    </submittedName>
</protein>
<feature type="region of interest" description="Disordered" evidence="1">
    <location>
        <begin position="1"/>
        <end position="20"/>
    </location>
</feature>
<feature type="region of interest" description="Disordered" evidence="1">
    <location>
        <begin position="25"/>
        <end position="65"/>
    </location>
</feature>
<dbReference type="Proteomes" id="UP001366166">
    <property type="component" value="Chromosome"/>
</dbReference>
<dbReference type="AlphaFoldDB" id="A0AAU9ESU8"/>
<name>A0AAU9ESU8_9BACT</name>
<organism evidence="2 3">
    <name type="scientific">Desulfoferula mesophila</name>
    <dbReference type="NCBI Taxonomy" id="3058419"/>
    <lineage>
        <taxon>Bacteria</taxon>
        <taxon>Pseudomonadati</taxon>
        <taxon>Thermodesulfobacteriota</taxon>
        <taxon>Desulfarculia</taxon>
        <taxon>Desulfarculales</taxon>
        <taxon>Desulfarculaceae</taxon>
        <taxon>Desulfoferula</taxon>
    </lineage>
</organism>
<dbReference type="EMBL" id="AP028679">
    <property type="protein sequence ID" value="BEQ13656.1"/>
    <property type="molecule type" value="Genomic_DNA"/>
</dbReference>
<gene>
    <name evidence="2" type="ORF">FAK_07220</name>
</gene>
<keyword evidence="3" id="KW-1185">Reference proteome</keyword>